<evidence type="ECO:0000256" key="5">
    <source>
        <dbReference type="ARBA" id="ARBA00022679"/>
    </source>
</evidence>
<dbReference type="FunFam" id="1.10.10.10:FF:000214">
    <property type="entry name" value="Methylated-DNA--protein-cysteine methyltransferase"/>
    <property type="match status" value="1"/>
</dbReference>
<keyword evidence="11" id="KW-1185">Reference proteome</keyword>
<dbReference type="EC" id="2.1.1.63" evidence="3"/>
<dbReference type="STRING" id="1123367.GCA_000621305_01959"/>
<dbReference type="GO" id="GO:0006281">
    <property type="term" value="P:DNA repair"/>
    <property type="evidence" value="ECO:0007669"/>
    <property type="project" value="UniProtKB-KW"/>
</dbReference>
<evidence type="ECO:0000256" key="7">
    <source>
        <dbReference type="ARBA" id="ARBA00023204"/>
    </source>
</evidence>
<keyword evidence="5 10" id="KW-0808">Transferase</keyword>
<proteinExistence type="inferred from homology"/>
<dbReference type="GO" id="GO:0003908">
    <property type="term" value="F:methylated-DNA-[protein]-cysteine S-methyltransferase activity"/>
    <property type="evidence" value="ECO:0007669"/>
    <property type="project" value="UniProtKB-EC"/>
</dbReference>
<feature type="domain" description="Methylated-DNA-[protein]-cysteine S-methyltransferase DNA binding" evidence="9">
    <location>
        <begin position="80"/>
        <end position="162"/>
    </location>
</feature>
<evidence type="ECO:0000256" key="2">
    <source>
        <dbReference type="ARBA" id="ARBA00008711"/>
    </source>
</evidence>
<evidence type="ECO:0000256" key="4">
    <source>
        <dbReference type="ARBA" id="ARBA00022603"/>
    </source>
</evidence>
<evidence type="ECO:0000256" key="3">
    <source>
        <dbReference type="ARBA" id="ARBA00011918"/>
    </source>
</evidence>
<dbReference type="PANTHER" id="PTHR10815:SF13">
    <property type="entry name" value="METHYLATED-DNA--PROTEIN-CYSTEINE METHYLTRANSFERASE"/>
    <property type="match status" value="1"/>
</dbReference>
<keyword evidence="6" id="KW-0227">DNA damage</keyword>
<dbReference type="SUPFAM" id="SSF46767">
    <property type="entry name" value="Methylated DNA-protein cysteine methyltransferase, C-terminal domain"/>
    <property type="match status" value="1"/>
</dbReference>
<dbReference type="InterPro" id="IPR036217">
    <property type="entry name" value="MethylDNA_cys_MeTrfase_DNAb"/>
</dbReference>
<comment type="catalytic activity">
    <reaction evidence="8">
        <text>a 6-O-methyl-2'-deoxyguanosine in DNA + L-cysteinyl-[protein] = S-methyl-L-cysteinyl-[protein] + a 2'-deoxyguanosine in DNA</text>
        <dbReference type="Rhea" id="RHEA:24000"/>
        <dbReference type="Rhea" id="RHEA-COMP:10131"/>
        <dbReference type="Rhea" id="RHEA-COMP:10132"/>
        <dbReference type="Rhea" id="RHEA-COMP:11367"/>
        <dbReference type="Rhea" id="RHEA-COMP:11368"/>
        <dbReference type="ChEBI" id="CHEBI:29950"/>
        <dbReference type="ChEBI" id="CHEBI:82612"/>
        <dbReference type="ChEBI" id="CHEBI:85445"/>
        <dbReference type="ChEBI" id="CHEBI:85448"/>
        <dbReference type="EC" id="2.1.1.63"/>
    </reaction>
</comment>
<evidence type="ECO:0000256" key="8">
    <source>
        <dbReference type="ARBA" id="ARBA00049348"/>
    </source>
</evidence>
<dbReference type="Gene3D" id="1.10.10.10">
    <property type="entry name" value="Winged helix-like DNA-binding domain superfamily/Winged helix DNA-binding domain"/>
    <property type="match status" value="1"/>
</dbReference>
<gene>
    <name evidence="10" type="ORF">C666_04810</name>
</gene>
<keyword evidence="7" id="KW-0234">DNA repair</keyword>
<keyword evidence="4 10" id="KW-0489">Methyltransferase</keyword>
<dbReference type="InterPro" id="IPR014048">
    <property type="entry name" value="MethylDNA_cys_MeTrfase_DNA-bd"/>
</dbReference>
<dbReference type="GO" id="GO:0032259">
    <property type="term" value="P:methylation"/>
    <property type="evidence" value="ECO:0007669"/>
    <property type="project" value="UniProtKB-KW"/>
</dbReference>
<evidence type="ECO:0000313" key="10">
    <source>
        <dbReference type="EMBL" id="ENO89737.1"/>
    </source>
</evidence>
<dbReference type="Proteomes" id="UP000013232">
    <property type="component" value="Unassembled WGS sequence"/>
</dbReference>
<evidence type="ECO:0000259" key="9">
    <source>
        <dbReference type="Pfam" id="PF01035"/>
    </source>
</evidence>
<evidence type="ECO:0000256" key="1">
    <source>
        <dbReference type="ARBA" id="ARBA00001286"/>
    </source>
</evidence>
<comment type="catalytic activity">
    <reaction evidence="1">
        <text>a 4-O-methyl-thymidine in DNA + L-cysteinyl-[protein] = a thymidine in DNA + S-methyl-L-cysteinyl-[protein]</text>
        <dbReference type="Rhea" id="RHEA:53428"/>
        <dbReference type="Rhea" id="RHEA-COMP:10131"/>
        <dbReference type="Rhea" id="RHEA-COMP:10132"/>
        <dbReference type="Rhea" id="RHEA-COMP:13555"/>
        <dbReference type="Rhea" id="RHEA-COMP:13556"/>
        <dbReference type="ChEBI" id="CHEBI:29950"/>
        <dbReference type="ChEBI" id="CHEBI:82612"/>
        <dbReference type="ChEBI" id="CHEBI:137386"/>
        <dbReference type="ChEBI" id="CHEBI:137387"/>
        <dbReference type="EC" id="2.1.1.63"/>
    </reaction>
</comment>
<dbReference type="Pfam" id="PF01035">
    <property type="entry name" value="DNA_binding_1"/>
    <property type="match status" value="1"/>
</dbReference>
<evidence type="ECO:0000256" key="6">
    <source>
        <dbReference type="ARBA" id="ARBA00022763"/>
    </source>
</evidence>
<comment type="similarity">
    <text evidence="2">Belongs to the MGMT family.</text>
</comment>
<protein>
    <recommendedName>
        <fullName evidence="3">methylated-DNA--[protein]-cysteine S-methyltransferase</fullName>
        <ecNumber evidence="3">2.1.1.63</ecNumber>
    </recommendedName>
</protein>
<sequence>MRGSATPAASGFDAVIALPFGPFGIRSAGGAVAELVFLPPDTALHAPANETARLAAEALHGWIDDPERPFPLPLLECGTAFQRRVWAEISAIPTGQTRSYGELSARLGSAARAVGQACGANPYPLVVPCHRVTSSSGLGGFANASGGWLLDVKRWLLRHEGAA</sequence>
<evidence type="ECO:0000313" key="11">
    <source>
        <dbReference type="Proteomes" id="UP000013232"/>
    </source>
</evidence>
<name>N6Z593_THAL4</name>
<dbReference type="OrthoDB" id="9802228at2"/>
<dbReference type="InterPro" id="IPR036631">
    <property type="entry name" value="MGMT_N_sf"/>
</dbReference>
<comment type="caution">
    <text evidence="10">The sequence shown here is derived from an EMBL/GenBank/DDBJ whole genome shotgun (WGS) entry which is preliminary data.</text>
</comment>
<dbReference type="NCBIfam" id="TIGR00589">
    <property type="entry name" value="ogt"/>
    <property type="match status" value="1"/>
</dbReference>
<dbReference type="SUPFAM" id="SSF53155">
    <property type="entry name" value="Methylated DNA-protein cysteine methyltransferase domain"/>
    <property type="match status" value="1"/>
</dbReference>
<accession>N6Z593</accession>
<organism evidence="10 11">
    <name type="scientific">Thauera linaloolentis (strain DSM 12138 / JCM 21573 / CCUG 41526 / CIP 105981 / IAM 15112 / NBRC 102519 / 47Lol)</name>
    <dbReference type="NCBI Taxonomy" id="1123367"/>
    <lineage>
        <taxon>Bacteria</taxon>
        <taxon>Pseudomonadati</taxon>
        <taxon>Pseudomonadota</taxon>
        <taxon>Betaproteobacteria</taxon>
        <taxon>Rhodocyclales</taxon>
        <taxon>Zoogloeaceae</taxon>
        <taxon>Thauera</taxon>
    </lineage>
</organism>
<dbReference type="RefSeq" id="WP_004334570.1">
    <property type="nucleotide sequence ID" value="NZ_AMXE01000010.1"/>
</dbReference>
<dbReference type="PANTHER" id="PTHR10815">
    <property type="entry name" value="METHYLATED-DNA--PROTEIN-CYSTEINE METHYLTRANSFERASE"/>
    <property type="match status" value="1"/>
</dbReference>
<dbReference type="CDD" id="cd06445">
    <property type="entry name" value="ATase"/>
    <property type="match status" value="1"/>
</dbReference>
<reference evidence="10 11" key="1">
    <citation type="submission" date="2012-09" db="EMBL/GenBank/DDBJ databases">
        <title>Draft Genome Sequences of 6 Strains from Genus Thauera.</title>
        <authorList>
            <person name="Liu B."/>
            <person name="Shapleigh J.P."/>
            <person name="Frostegard A.H."/>
        </authorList>
    </citation>
    <scope>NUCLEOTIDE SEQUENCE [LARGE SCALE GENOMIC DNA]</scope>
    <source>
        <strain evidence="11">47Lol / DSM 12138</strain>
    </source>
</reference>
<dbReference type="InterPro" id="IPR036388">
    <property type="entry name" value="WH-like_DNA-bd_sf"/>
</dbReference>
<dbReference type="EMBL" id="AMXE01000010">
    <property type="protein sequence ID" value="ENO89737.1"/>
    <property type="molecule type" value="Genomic_DNA"/>
</dbReference>
<dbReference type="eggNOG" id="COG0350">
    <property type="taxonomic scope" value="Bacteria"/>
</dbReference>
<dbReference type="AlphaFoldDB" id="N6Z593"/>